<dbReference type="GO" id="GO:0050660">
    <property type="term" value="F:flavin adenine dinucleotide binding"/>
    <property type="evidence" value="ECO:0007669"/>
    <property type="project" value="InterPro"/>
</dbReference>
<dbReference type="GO" id="GO:0050661">
    <property type="term" value="F:NADP binding"/>
    <property type="evidence" value="ECO:0007669"/>
    <property type="project" value="InterPro"/>
</dbReference>
<evidence type="ECO:0000313" key="5">
    <source>
        <dbReference type="EMBL" id="WPB04898.1"/>
    </source>
</evidence>
<dbReference type="EMBL" id="LKMD01000104">
    <property type="protein sequence ID" value="PIA95003.1"/>
    <property type="molecule type" value="Genomic_DNA"/>
</dbReference>
<dbReference type="OrthoDB" id="74360at2759"/>
<gene>
    <name evidence="4" type="ORF">CB0940_08326</name>
    <name evidence="5" type="ORF">RHO25_009546</name>
</gene>
<dbReference type="AlphaFoldDB" id="A0A2G5HRT2"/>
<dbReference type="Gene3D" id="3.50.50.60">
    <property type="entry name" value="FAD/NAD(P)-binding domain"/>
    <property type="match status" value="1"/>
</dbReference>
<reference evidence="4 6" key="1">
    <citation type="submission" date="2015-10" db="EMBL/GenBank/DDBJ databases">
        <title>The cercosporin biosynthetic gene cluster was horizontally transferred to several fungal lineages and shown to be expanded in Cercospora beticola based on microsynteny with recipient genomes.</title>
        <authorList>
            <person name="De Jonge R."/>
            <person name="Ebert M.K."/>
            <person name="Suttle J.C."/>
            <person name="Jurick Ii W.M."/>
            <person name="Secor G.A."/>
            <person name="Thomma B.P."/>
            <person name="Van De Peer Y."/>
            <person name="Bolton M.D."/>
        </authorList>
    </citation>
    <scope>NUCLEOTIDE SEQUENCE [LARGE SCALE GENOMIC DNA]</scope>
    <source>
        <strain evidence="4 6">09-40</strain>
    </source>
</reference>
<dbReference type="SUPFAM" id="SSF51905">
    <property type="entry name" value="FAD/NAD(P)-binding domain"/>
    <property type="match status" value="1"/>
</dbReference>
<sequence length="590" mass="65731">MRSALTKFDDIPGQLPEATVPDDADYADISQSTIARLNNLDKHDLTTFAIWRDILSFTDTFRTFHSADTVVHTLSQLSASRKRSDFRLVSRSEPRKVQIPDPPSSWLEFDISFTTRDEGLVGNGAGVVSVMRAADGTWKIWMLRTWLENYEGHGHPDDISTPDRVPESNGDHSIYEAAIIGGGHGGLGVAGRLTALNISNILFDNRPQIGDSWGHRYDSAKWHTIREYGNLPFGRTFTEADPNLLPAKRIAAAYKDWSIKYGLNIRAGTHIQNAKWDPTSEIWSITDGKQVWKARNLILCIGPGAKTPVSPSWASQEAFKASGFQGTIIHSVNYHNPKGFEGKHGIVIGTANTAHDVAEDMADLKMDVTMVQRNPTFILPGEWLAMSHGRNYHLNKPAHVADRQEATMPNKIARELVNRNIHFLVKQNSKRFDDLEKAGFKVDRFGYLLTNLSVRFGGHYIDVGSCKRIVNGEIKVKQGAIQGLTKEGLRFEDGTEIKADLIVLATGFDHDFRKDAAEIVGSEVADRMDDFSGPDSEGETRAYGKYAGHPHLYYGGGEVRSSRFYSQFIALQIQKESLGYPLSPYLEGRL</sequence>
<reference evidence="5 7" key="2">
    <citation type="submission" date="2023-09" db="EMBL/GenBank/DDBJ databases">
        <title>Complete-Gapless Cercospora beticola genome.</title>
        <authorList>
            <person name="Wyatt N.A."/>
            <person name="Spanner R.E."/>
            <person name="Bolton M.D."/>
        </authorList>
    </citation>
    <scope>NUCLEOTIDE SEQUENCE [LARGE SCALE GENOMIC DNA]</scope>
    <source>
        <strain evidence="5">Cb09-40</strain>
    </source>
</reference>
<dbReference type="PANTHER" id="PTHR43539">
    <property type="entry name" value="FLAVIN-BINDING MONOOXYGENASE-LIKE PROTEIN (AFU_ORTHOLOGUE AFUA_4G09220)"/>
    <property type="match status" value="1"/>
</dbReference>
<dbReference type="InterPro" id="IPR020946">
    <property type="entry name" value="Flavin_mOase-like"/>
</dbReference>
<evidence type="ECO:0000256" key="1">
    <source>
        <dbReference type="ARBA" id="ARBA00022630"/>
    </source>
</evidence>
<dbReference type="EMBL" id="CP134189">
    <property type="protein sequence ID" value="WPB04898.1"/>
    <property type="molecule type" value="Genomic_DNA"/>
</dbReference>
<keyword evidence="3" id="KW-0560">Oxidoreductase</keyword>
<dbReference type="Proteomes" id="UP001302367">
    <property type="component" value="Chromosome 6"/>
</dbReference>
<dbReference type="Pfam" id="PF00743">
    <property type="entry name" value="FMO-like"/>
    <property type="match status" value="1"/>
</dbReference>
<dbReference type="InterPro" id="IPR036188">
    <property type="entry name" value="FAD/NAD-bd_sf"/>
</dbReference>
<dbReference type="GO" id="GO:0004499">
    <property type="term" value="F:N,N-dimethylaniline monooxygenase activity"/>
    <property type="evidence" value="ECO:0007669"/>
    <property type="project" value="InterPro"/>
</dbReference>
<evidence type="ECO:0000313" key="7">
    <source>
        <dbReference type="Proteomes" id="UP001302367"/>
    </source>
</evidence>
<dbReference type="Proteomes" id="UP000230605">
    <property type="component" value="Chromosome 6"/>
</dbReference>
<evidence type="ECO:0000313" key="6">
    <source>
        <dbReference type="Proteomes" id="UP000230605"/>
    </source>
</evidence>
<keyword evidence="1" id="KW-0285">Flavoprotein</keyword>
<name>A0A2G5HRT2_CERBT</name>
<keyword evidence="7" id="KW-1185">Reference proteome</keyword>
<dbReference type="InterPro" id="IPR050982">
    <property type="entry name" value="Auxin_biosynth/cation_transpt"/>
</dbReference>
<evidence type="ECO:0000313" key="4">
    <source>
        <dbReference type="EMBL" id="PIA95003.1"/>
    </source>
</evidence>
<accession>A0A2G5HRT2</accession>
<proteinExistence type="predicted"/>
<organism evidence="4 6">
    <name type="scientific">Cercospora beticola</name>
    <name type="common">Sugarbeet leaf spot fungus</name>
    <dbReference type="NCBI Taxonomy" id="122368"/>
    <lineage>
        <taxon>Eukaryota</taxon>
        <taxon>Fungi</taxon>
        <taxon>Dikarya</taxon>
        <taxon>Ascomycota</taxon>
        <taxon>Pezizomycotina</taxon>
        <taxon>Dothideomycetes</taxon>
        <taxon>Dothideomycetidae</taxon>
        <taxon>Mycosphaerellales</taxon>
        <taxon>Mycosphaerellaceae</taxon>
        <taxon>Cercospora</taxon>
    </lineage>
</organism>
<evidence type="ECO:0000256" key="3">
    <source>
        <dbReference type="ARBA" id="ARBA00023002"/>
    </source>
</evidence>
<protein>
    <recommendedName>
        <fullName evidence="8">FAD/NAD(P)-binding domain-containing protein</fullName>
    </recommendedName>
</protein>
<evidence type="ECO:0008006" key="8">
    <source>
        <dbReference type="Google" id="ProtNLM"/>
    </source>
</evidence>
<evidence type="ECO:0000256" key="2">
    <source>
        <dbReference type="ARBA" id="ARBA00022827"/>
    </source>
</evidence>
<dbReference type="PANTHER" id="PTHR43539:SF68">
    <property type="entry name" value="FLAVIN-BINDING MONOOXYGENASE-LIKE PROTEIN (AFU_ORTHOLOGUE AFUA_4G09220)"/>
    <property type="match status" value="1"/>
</dbReference>
<keyword evidence="2" id="KW-0274">FAD</keyword>